<dbReference type="Gene3D" id="3.40.30.10">
    <property type="entry name" value="Glutaredoxin"/>
    <property type="match status" value="1"/>
</dbReference>
<keyword evidence="6" id="KW-0676">Redox-active center</keyword>
<evidence type="ECO:0000256" key="2">
    <source>
        <dbReference type="ARBA" id="ARBA00022559"/>
    </source>
</evidence>
<keyword evidence="5" id="KW-1015">Disulfide bond</keyword>
<dbReference type="STRING" id="1245769.A0A0C7MKS7"/>
<keyword evidence="2" id="KW-0575">Peroxidase</keyword>
<dbReference type="OrthoDB" id="338622at2759"/>
<evidence type="ECO:0000313" key="12">
    <source>
        <dbReference type="EMBL" id="CEP60403.1"/>
    </source>
</evidence>
<comment type="catalytic activity">
    <reaction evidence="9">
        <text>a hydroperoxide + [thioredoxin]-dithiol = an alcohol + [thioredoxin]-disulfide + H2O</text>
        <dbReference type="Rhea" id="RHEA:62620"/>
        <dbReference type="Rhea" id="RHEA-COMP:10698"/>
        <dbReference type="Rhea" id="RHEA-COMP:10700"/>
        <dbReference type="ChEBI" id="CHEBI:15377"/>
        <dbReference type="ChEBI" id="CHEBI:29950"/>
        <dbReference type="ChEBI" id="CHEBI:30879"/>
        <dbReference type="ChEBI" id="CHEBI:35924"/>
        <dbReference type="ChEBI" id="CHEBI:50058"/>
        <dbReference type="EC" id="1.11.1.24"/>
    </reaction>
</comment>
<proteinExistence type="inferred from homology"/>
<evidence type="ECO:0000256" key="7">
    <source>
        <dbReference type="ARBA" id="ARBA00032824"/>
    </source>
</evidence>
<dbReference type="GO" id="GO:0008379">
    <property type="term" value="F:thioredoxin peroxidase activity"/>
    <property type="evidence" value="ECO:0007669"/>
    <property type="project" value="TreeGrafter"/>
</dbReference>
<comment type="similarity">
    <text evidence="8">Belongs to the peroxiredoxin family. BCP/PrxQ subfamily.</text>
</comment>
<keyword evidence="3" id="KW-0049">Antioxidant</keyword>
<feature type="region of interest" description="Disordered" evidence="10">
    <location>
        <begin position="178"/>
        <end position="338"/>
    </location>
</feature>
<feature type="compositionally biased region" description="Basic and acidic residues" evidence="10">
    <location>
        <begin position="203"/>
        <end position="224"/>
    </location>
</feature>
<dbReference type="GO" id="GO:0045454">
    <property type="term" value="P:cell redox homeostasis"/>
    <property type="evidence" value="ECO:0007669"/>
    <property type="project" value="TreeGrafter"/>
</dbReference>
<dbReference type="EMBL" id="LN736360">
    <property type="protein sequence ID" value="CEP60403.1"/>
    <property type="molecule type" value="Genomic_DNA"/>
</dbReference>
<evidence type="ECO:0000256" key="4">
    <source>
        <dbReference type="ARBA" id="ARBA00023002"/>
    </source>
</evidence>
<dbReference type="GeneID" id="34683789"/>
<evidence type="ECO:0000256" key="10">
    <source>
        <dbReference type="SAM" id="MobiDB-lite"/>
    </source>
</evidence>
<dbReference type="Pfam" id="PF00578">
    <property type="entry name" value="AhpC-TSA"/>
    <property type="match status" value="1"/>
</dbReference>
<feature type="compositionally biased region" description="Acidic residues" evidence="10">
    <location>
        <begin position="319"/>
        <end position="338"/>
    </location>
</feature>
<feature type="compositionally biased region" description="Basic residues" evidence="10">
    <location>
        <begin position="225"/>
        <end position="241"/>
    </location>
</feature>
<keyword evidence="13" id="KW-1185">Reference proteome</keyword>
<dbReference type="InterPro" id="IPR000866">
    <property type="entry name" value="AhpC/TSA"/>
</dbReference>
<evidence type="ECO:0000313" key="13">
    <source>
        <dbReference type="Proteomes" id="UP000054304"/>
    </source>
</evidence>
<feature type="compositionally biased region" description="Basic and acidic residues" evidence="10">
    <location>
        <begin position="11"/>
        <end position="20"/>
    </location>
</feature>
<reference evidence="12 13" key="1">
    <citation type="submission" date="2014-12" db="EMBL/GenBank/DDBJ databases">
        <authorList>
            <person name="Neuveglise Cecile"/>
        </authorList>
    </citation>
    <scope>NUCLEOTIDE SEQUENCE [LARGE SCALE GENOMIC DNA]</scope>
    <source>
        <strain evidence="12 13">CBS 12615</strain>
    </source>
</reference>
<evidence type="ECO:0000256" key="6">
    <source>
        <dbReference type="ARBA" id="ARBA00023284"/>
    </source>
</evidence>
<evidence type="ECO:0000256" key="3">
    <source>
        <dbReference type="ARBA" id="ARBA00022862"/>
    </source>
</evidence>
<dbReference type="HOGENOM" id="CLU_950184_0_0_1"/>
<dbReference type="EC" id="1.11.1.24" evidence="1"/>
<accession>A0A0C7MKS7</accession>
<dbReference type="PANTHER" id="PTHR42801:SF23">
    <property type="entry name" value="PEROXIREDOXIN DOT5"/>
    <property type="match status" value="1"/>
</dbReference>
<dbReference type="InterPro" id="IPR013766">
    <property type="entry name" value="Thioredoxin_domain"/>
</dbReference>
<evidence type="ECO:0000259" key="11">
    <source>
        <dbReference type="PROSITE" id="PS51352"/>
    </source>
</evidence>
<feature type="compositionally biased region" description="Basic and acidic residues" evidence="10">
    <location>
        <begin position="45"/>
        <end position="56"/>
    </location>
</feature>
<name>A0A0C7MKS7_9SACH</name>
<gene>
    <name evidence="12" type="ORF">LALA0_S01e10022g</name>
</gene>
<evidence type="ECO:0000256" key="5">
    <source>
        <dbReference type="ARBA" id="ARBA00023157"/>
    </source>
</evidence>
<dbReference type="PANTHER" id="PTHR42801">
    <property type="entry name" value="THIOREDOXIN-DEPENDENT PEROXIDE REDUCTASE"/>
    <property type="match status" value="1"/>
</dbReference>
<feature type="domain" description="Thioredoxin" evidence="11">
    <location>
        <begin position="49"/>
        <end position="191"/>
    </location>
</feature>
<dbReference type="Proteomes" id="UP000054304">
    <property type="component" value="Unassembled WGS sequence"/>
</dbReference>
<feature type="compositionally biased region" description="Acidic residues" evidence="10">
    <location>
        <begin position="245"/>
        <end position="281"/>
    </location>
</feature>
<sequence>MVALRRSSKAKSPDHHEHHDIKRKHEAAAGEHTAKRQKSSGTAHSSKELQVGDKIPDVILKNQDGEDVSLAKVTDETKVVVIYSNPKAGTIGGTEQASAYKDHQSELKKIAKVFGLSADDVRSLKDFQKSQSLPFDVLSDPGRELIEPLGAKKGTSTQRSHWVFLNGKLIDKKIGVSPESSVADAIKAASKAHGGSSGRGRPKKEQHNEEVKDEDGHDAADAHKTTHKPAAKAHGRGRPKKEQHDEEDENNDQDGAEYAADDAEDPELEEIGQEDDVEYETQDLKTDERDEGVVGEEKDIENAFDSVDAEREDLQAEGTEGEDYLDEEEENIDVEEKD</sequence>
<organism evidence="12 13">
    <name type="scientific">Lachancea lanzarotensis</name>
    <dbReference type="NCBI Taxonomy" id="1245769"/>
    <lineage>
        <taxon>Eukaryota</taxon>
        <taxon>Fungi</taxon>
        <taxon>Dikarya</taxon>
        <taxon>Ascomycota</taxon>
        <taxon>Saccharomycotina</taxon>
        <taxon>Saccharomycetes</taxon>
        <taxon>Saccharomycetales</taxon>
        <taxon>Saccharomycetaceae</taxon>
        <taxon>Lachancea</taxon>
    </lineage>
</organism>
<dbReference type="SUPFAM" id="SSF52833">
    <property type="entry name" value="Thioredoxin-like"/>
    <property type="match status" value="1"/>
</dbReference>
<evidence type="ECO:0000256" key="9">
    <source>
        <dbReference type="ARBA" id="ARBA00049091"/>
    </source>
</evidence>
<dbReference type="PROSITE" id="PS51352">
    <property type="entry name" value="THIOREDOXIN_2"/>
    <property type="match status" value="1"/>
</dbReference>
<dbReference type="CDD" id="cd03017">
    <property type="entry name" value="PRX_BCP"/>
    <property type="match status" value="1"/>
</dbReference>
<dbReference type="GO" id="GO:0034599">
    <property type="term" value="P:cellular response to oxidative stress"/>
    <property type="evidence" value="ECO:0007669"/>
    <property type="project" value="TreeGrafter"/>
</dbReference>
<dbReference type="InterPro" id="IPR050924">
    <property type="entry name" value="Peroxiredoxin_BCP/PrxQ"/>
</dbReference>
<dbReference type="RefSeq" id="XP_022626647.1">
    <property type="nucleotide sequence ID" value="XM_022774562.1"/>
</dbReference>
<feature type="region of interest" description="Disordered" evidence="10">
    <location>
        <begin position="1"/>
        <end position="56"/>
    </location>
</feature>
<dbReference type="AlphaFoldDB" id="A0A0C7MKS7"/>
<dbReference type="InterPro" id="IPR036249">
    <property type="entry name" value="Thioredoxin-like_sf"/>
</dbReference>
<feature type="compositionally biased region" description="Basic and acidic residues" evidence="10">
    <location>
        <begin position="282"/>
        <end position="301"/>
    </location>
</feature>
<dbReference type="GO" id="GO:0005737">
    <property type="term" value="C:cytoplasm"/>
    <property type="evidence" value="ECO:0007669"/>
    <property type="project" value="TreeGrafter"/>
</dbReference>
<keyword evidence="4" id="KW-0560">Oxidoreductase</keyword>
<evidence type="ECO:0000256" key="1">
    <source>
        <dbReference type="ARBA" id="ARBA00013017"/>
    </source>
</evidence>
<protein>
    <recommendedName>
        <fullName evidence="1">thioredoxin-dependent peroxiredoxin</fullName>
        <ecNumber evidence="1">1.11.1.24</ecNumber>
    </recommendedName>
    <alternativeName>
        <fullName evidence="7">Thioredoxin peroxidase</fullName>
    </alternativeName>
</protein>
<evidence type="ECO:0000256" key="8">
    <source>
        <dbReference type="ARBA" id="ARBA00038489"/>
    </source>
</evidence>